<evidence type="ECO:0000256" key="1">
    <source>
        <dbReference type="SAM" id="MobiDB-lite"/>
    </source>
</evidence>
<feature type="compositionally biased region" description="Polar residues" evidence="1">
    <location>
        <begin position="1"/>
        <end position="11"/>
    </location>
</feature>
<gene>
    <name evidence="2" type="ORF">KK1_046677</name>
</gene>
<evidence type="ECO:0008006" key="4">
    <source>
        <dbReference type="Google" id="ProtNLM"/>
    </source>
</evidence>
<dbReference type="PANTHER" id="PTHR33240:SF15">
    <property type="entry name" value="GAG-PRO-LIKE PROTEIN"/>
    <property type="match status" value="1"/>
</dbReference>
<dbReference type="AlphaFoldDB" id="A0A151UDG0"/>
<sequence length="159" mass="18756">MGHLQSFVQSSNKRRYDSYPDERDQKREGNDRVPPRIRHRERNKRHLRAIRSLNAVTQAYLVPMPLITFTNRDFQGVDPVQDDPMVISVEINNCLVWKTLVNQGSLDDILYWKTFKQLGIPKQELTPYNEPLVRFSGERVDTQGTIDLYTYFENEQEGR</sequence>
<dbReference type="EMBL" id="AGCT01017079">
    <property type="protein sequence ID" value="KYP77268.1"/>
    <property type="molecule type" value="Genomic_DNA"/>
</dbReference>
<comment type="caution">
    <text evidence="2">The sequence shown here is derived from an EMBL/GenBank/DDBJ whole genome shotgun (WGS) entry which is preliminary data.</text>
</comment>
<feature type="region of interest" description="Disordered" evidence="1">
    <location>
        <begin position="1"/>
        <end position="41"/>
    </location>
</feature>
<evidence type="ECO:0000313" key="3">
    <source>
        <dbReference type="Proteomes" id="UP000075243"/>
    </source>
</evidence>
<keyword evidence="3" id="KW-1185">Reference proteome</keyword>
<dbReference type="PANTHER" id="PTHR33240">
    <property type="entry name" value="OS08G0508500 PROTEIN"/>
    <property type="match status" value="1"/>
</dbReference>
<protein>
    <recommendedName>
        <fullName evidence="4">Retrotransposon gag domain-containing protein</fullName>
    </recommendedName>
</protein>
<feature type="compositionally biased region" description="Basic and acidic residues" evidence="1">
    <location>
        <begin position="14"/>
        <end position="34"/>
    </location>
</feature>
<dbReference type="Proteomes" id="UP000075243">
    <property type="component" value="Unassembled WGS sequence"/>
</dbReference>
<reference evidence="2" key="1">
    <citation type="journal article" date="2012" name="Nat. Biotechnol.">
        <title>Draft genome sequence of pigeonpea (Cajanus cajan), an orphan legume crop of resource-poor farmers.</title>
        <authorList>
            <person name="Varshney R.K."/>
            <person name="Chen W."/>
            <person name="Li Y."/>
            <person name="Bharti A.K."/>
            <person name="Saxena R.K."/>
            <person name="Schlueter J.A."/>
            <person name="Donoghue M.T."/>
            <person name="Azam S."/>
            <person name="Fan G."/>
            <person name="Whaley A.M."/>
            <person name="Farmer A.D."/>
            <person name="Sheridan J."/>
            <person name="Iwata A."/>
            <person name="Tuteja R."/>
            <person name="Penmetsa R.V."/>
            <person name="Wu W."/>
            <person name="Upadhyaya H.D."/>
            <person name="Yang S.P."/>
            <person name="Shah T."/>
            <person name="Saxena K.B."/>
            <person name="Michael T."/>
            <person name="McCombie W.R."/>
            <person name="Yang B."/>
            <person name="Zhang G."/>
            <person name="Yang H."/>
            <person name="Wang J."/>
            <person name="Spillane C."/>
            <person name="Cook D.R."/>
            <person name="May G.D."/>
            <person name="Xu X."/>
            <person name="Jackson S.A."/>
        </authorList>
    </citation>
    <scope>NUCLEOTIDE SEQUENCE [LARGE SCALE GENOMIC DNA]</scope>
</reference>
<accession>A0A151UDG0</accession>
<evidence type="ECO:0000313" key="2">
    <source>
        <dbReference type="EMBL" id="KYP77268.1"/>
    </source>
</evidence>
<dbReference type="Gramene" id="C.cajan_46467.t">
    <property type="protein sequence ID" value="C.cajan_46467.t"/>
    <property type="gene ID" value="C.cajan_46467"/>
</dbReference>
<name>A0A151UDG0_CAJCA</name>
<organism evidence="2 3">
    <name type="scientific">Cajanus cajan</name>
    <name type="common">Pigeon pea</name>
    <name type="synonym">Cajanus indicus</name>
    <dbReference type="NCBI Taxonomy" id="3821"/>
    <lineage>
        <taxon>Eukaryota</taxon>
        <taxon>Viridiplantae</taxon>
        <taxon>Streptophyta</taxon>
        <taxon>Embryophyta</taxon>
        <taxon>Tracheophyta</taxon>
        <taxon>Spermatophyta</taxon>
        <taxon>Magnoliopsida</taxon>
        <taxon>eudicotyledons</taxon>
        <taxon>Gunneridae</taxon>
        <taxon>Pentapetalae</taxon>
        <taxon>rosids</taxon>
        <taxon>fabids</taxon>
        <taxon>Fabales</taxon>
        <taxon>Fabaceae</taxon>
        <taxon>Papilionoideae</taxon>
        <taxon>50 kb inversion clade</taxon>
        <taxon>NPAAA clade</taxon>
        <taxon>indigoferoid/millettioid clade</taxon>
        <taxon>Phaseoleae</taxon>
        <taxon>Cajanus</taxon>
    </lineage>
</organism>
<proteinExistence type="predicted"/>